<dbReference type="Pfam" id="PF00106">
    <property type="entry name" value="adh_short"/>
    <property type="match status" value="1"/>
</dbReference>
<keyword evidence="2" id="KW-1185">Reference proteome</keyword>
<dbReference type="STRING" id="486041.B0D102"/>
<dbReference type="InParanoid" id="B0D102"/>
<evidence type="ECO:0000313" key="2">
    <source>
        <dbReference type="Proteomes" id="UP000001194"/>
    </source>
</evidence>
<sequence>MTRAHRRSASWSGIPKAELYTASKHAVLGMMRSLHIPLELKGIRIAVIHPFFADTAIVPIPVKLLLAGIPLTPVPRIAGAIFYAATNPDSTTNGCAWLLPDNGPVFLVPKEEFKLGVYKMIDDRVNSLLAGAKGLQYYSPLLCDLWRIAGKPIVTTGLGVFLAKTVWDNKELILHNARTYIPQ</sequence>
<dbReference type="EMBL" id="DS547095">
    <property type="protein sequence ID" value="EDR11545.1"/>
    <property type="molecule type" value="Genomic_DNA"/>
</dbReference>
<accession>B0D102</accession>
<evidence type="ECO:0000313" key="1">
    <source>
        <dbReference type="EMBL" id="EDR11545.1"/>
    </source>
</evidence>
<organism evidence="2">
    <name type="scientific">Laccaria bicolor (strain S238N-H82 / ATCC MYA-4686)</name>
    <name type="common">Bicoloured deceiver</name>
    <name type="synonym">Laccaria laccata var. bicolor</name>
    <dbReference type="NCBI Taxonomy" id="486041"/>
    <lineage>
        <taxon>Eukaryota</taxon>
        <taxon>Fungi</taxon>
        <taxon>Dikarya</taxon>
        <taxon>Basidiomycota</taxon>
        <taxon>Agaricomycotina</taxon>
        <taxon>Agaricomycetes</taxon>
        <taxon>Agaricomycetidae</taxon>
        <taxon>Agaricales</taxon>
        <taxon>Agaricineae</taxon>
        <taxon>Hydnangiaceae</taxon>
        <taxon>Laccaria</taxon>
    </lineage>
</organism>
<dbReference type="RefSeq" id="XP_001877442.1">
    <property type="nucleotide sequence ID" value="XM_001877407.1"/>
</dbReference>
<proteinExistence type="predicted"/>
<dbReference type="Proteomes" id="UP000001194">
    <property type="component" value="Unassembled WGS sequence"/>
</dbReference>
<reference evidence="1 2" key="1">
    <citation type="journal article" date="2008" name="Nature">
        <title>The genome of Laccaria bicolor provides insights into mycorrhizal symbiosis.</title>
        <authorList>
            <person name="Martin F."/>
            <person name="Aerts A."/>
            <person name="Ahren D."/>
            <person name="Brun A."/>
            <person name="Danchin E.G.J."/>
            <person name="Duchaussoy F."/>
            <person name="Gibon J."/>
            <person name="Kohler A."/>
            <person name="Lindquist E."/>
            <person name="Pereda V."/>
            <person name="Salamov A."/>
            <person name="Shapiro H.J."/>
            <person name="Wuyts J."/>
            <person name="Blaudez D."/>
            <person name="Buee M."/>
            <person name="Brokstein P."/>
            <person name="Canbaeck B."/>
            <person name="Cohen D."/>
            <person name="Courty P.E."/>
            <person name="Coutinho P.M."/>
            <person name="Delaruelle C."/>
            <person name="Detter J.C."/>
            <person name="Deveau A."/>
            <person name="DiFazio S."/>
            <person name="Duplessis S."/>
            <person name="Fraissinet-Tachet L."/>
            <person name="Lucic E."/>
            <person name="Frey-Klett P."/>
            <person name="Fourrey C."/>
            <person name="Feussner I."/>
            <person name="Gay G."/>
            <person name="Grimwood J."/>
            <person name="Hoegger P.J."/>
            <person name="Jain P."/>
            <person name="Kilaru S."/>
            <person name="Labbe J."/>
            <person name="Lin Y.C."/>
            <person name="Legue V."/>
            <person name="Le Tacon F."/>
            <person name="Marmeisse R."/>
            <person name="Melayah D."/>
            <person name="Montanini B."/>
            <person name="Muratet M."/>
            <person name="Nehls U."/>
            <person name="Niculita-Hirzel H."/>
            <person name="Oudot-Le Secq M.P."/>
            <person name="Peter M."/>
            <person name="Quesneville H."/>
            <person name="Rajashekar B."/>
            <person name="Reich M."/>
            <person name="Rouhier N."/>
            <person name="Schmutz J."/>
            <person name="Yin T."/>
            <person name="Chalot M."/>
            <person name="Henrissat B."/>
            <person name="Kuees U."/>
            <person name="Lucas S."/>
            <person name="Van de Peer Y."/>
            <person name="Podila G.K."/>
            <person name="Polle A."/>
            <person name="Pukkila P.J."/>
            <person name="Richardson P.M."/>
            <person name="Rouze P."/>
            <person name="Sanders I.R."/>
            <person name="Stajich J.E."/>
            <person name="Tunlid A."/>
            <person name="Tuskan G."/>
            <person name="Grigoriev I.V."/>
        </authorList>
    </citation>
    <scope>NUCLEOTIDE SEQUENCE [LARGE SCALE GENOMIC DNA]</scope>
    <source>
        <strain evidence="2">S238N-H82 / ATCC MYA-4686</strain>
    </source>
</reference>
<dbReference type="KEGG" id="lbc:LACBIDRAFT_313859"/>
<gene>
    <name evidence="1" type="ORF">LACBIDRAFT_313859</name>
</gene>
<dbReference type="HOGENOM" id="CLU_1475414_0_0_1"/>
<dbReference type="Gene3D" id="3.40.50.720">
    <property type="entry name" value="NAD(P)-binding Rossmann-like Domain"/>
    <property type="match status" value="1"/>
</dbReference>
<dbReference type="SUPFAM" id="SSF51735">
    <property type="entry name" value="NAD(P)-binding Rossmann-fold domains"/>
    <property type="match status" value="1"/>
</dbReference>
<dbReference type="OrthoDB" id="5371740at2759"/>
<dbReference type="GeneID" id="6073561"/>
<dbReference type="InterPro" id="IPR002347">
    <property type="entry name" value="SDR_fam"/>
</dbReference>
<dbReference type="AlphaFoldDB" id="B0D102"/>
<protein>
    <submittedName>
        <fullName evidence="1">Predicted protein</fullName>
    </submittedName>
</protein>
<dbReference type="InterPro" id="IPR036291">
    <property type="entry name" value="NAD(P)-bd_dom_sf"/>
</dbReference>
<name>B0D102_LACBS</name>